<dbReference type="Proteomes" id="UP000053825">
    <property type="component" value="Unassembled WGS sequence"/>
</dbReference>
<evidence type="ECO:0000256" key="1">
    <source>
        <dbReference type="SAM" id="MobiDB-lite"/>
    </source>
</evidence>
<sequence>MLCGELLNGGFVSTGAVPVVPYGLLGFCLPGCLRATSSSFLTSSYLTLLAELLATGHLDIRNELMDLAKRSHQAPSNGAVDLDLDMHADDIDENVFLDTRHTRDFIVERQREVHFPVEIFFGRECPRVEDVYSSLNRTLTHQQIAIGKSSRRRDEKSREKWMLQGRIERDIYLAPEENGLLSFENPNYHLDPARLDDALNSNENGSSLYDELYQELVGNGGRSGEVTGGGGGGGTRVQARRTYATLDLGSMGVDVTQGPLTQDSVTEDAPDNTDNHNLG</sequence>
<proteinExistence type="predicted"/>
<dbReference type="OrthoDB" id="5969782at2759"/>
<keyword evidence="3" id="KW-1185">Reference proteome</keyword>
<name>A0A0L7R229_9HYME</name>
<feature type="region of interest" description="Disordered" evidence="1">
    <location>
        <begin position="250"/>
        <end position="279"/>
    </location>
</feature>
<organism evidence="2 3">
    <name type="scientific">Habropoda laboriosa</name>
    <dbReference type="NCBI Taxonomy" id="597456"/>
    <lineage>
        <taxon>Eukaryota</taxon>
        <taxon>Metazoa</taxon>
        <taxon>Ecdysozoa</taxon>
        <taxon>Arthropoda</taxon>
        <taxon>Hexapoda</taxon>
        <taxon>Insecta</taxon>
        <taxon>Pterygota</taxon>
        <taxon>Neoptera</taxon>
        <taxon>Endopterygota</taxon>
        <taxon>Hymenoptera</taxon>
        <taxon>Apocrita</taxon>
        <taxon>Aculeata</taxon>
        <taxon>Apoidea</taxon>
        <taxon>Anthophila</taxon>
        <taxon>Apidae</taxon>
        <taxon>Habropoda</taxon>
    </lineage>
</organism>
<evidence type="ECO:0000313" key="2">
    <source>
        <dbReference type="EMBL" id="KOC64930.1"/>
    </source>
</evidence>
<protein>
    <submittedName>
        <fullName evidence="2">Uncharacterized protein</fullName>
    </submittedName>
</protein>
<reference evidence="2 3" key="1">
    <citation type="submission" date="2015-07" db="EMBL/GenBank/DDBJ databases">
        <title>The genome of Habropoda laboriosa.</title>
        <authorList>
            <person name="Pan H."/>
            <person name="Kapheim K."/>
        </authorList>
    </citation>
    <scope>NUCLEOTIDE SEQUENCE [LARGE SCALE GENOMIC DNA]</scope>
    <source>
        <strain evidence="2">0110345459</strain>
    </source>
</reference>
<dbReference type="STRING" id="597456.A0A0L7R229"/>
<evidence type="ECO:0000313" key="3">
    <source>
        <dbReference type="Proteomes" id="UP000053825"/>
    </source>
</evidence>
<accession>A0A0L7R229</accession>
<dbReference type="AlphaFoldDB" id="A0A0L7R229"/>
<dbReference type="EMBL" id="KQ414666">
    <property type="protein sequence ID" value="KOC64930.1"/>
    <property type="molecule type" value="Genomic_DNA"/>
</dbReference>
<gene>
    <name evidence="2" type="ORF">WH47_04519</name>
</gene>